<reference evidence="1 2" key="1">
    <citation type="submission" date="2016-07" db="EMBL/GenBank/DDBJ databases">
        <title>Pervasive Adenine N6-methylation of Active Genes in Fungi.</title>
        <authorList>
            <consortium name="DOE Joint Genome Institute"/>
            <person name="Mondo S.J."/>
            <person name="Dannebaum R.O."/>
            <person name="Kuo R.C."/>
            <person name="Labutti K."/>
            <person name="Haridas S."/>
            <person name="Kuo A."/>
            <person name="Salamov A."/>
            <person name="Ahrendt S.R."/>
            <person name="Lipzen A."/>
            <person name="Sullivan W."/>
            <person name="Andreopoulos W.B."/>
            <person name="Clum A."/>
            <person name="Lindquist E."/>
            <person name="Daum C."/>
            <person name="Ramamoorthy G.K."/>
            <person name="Gryganskyi A."/>
            <person name="Culley D."/>
            <person name="Magnuson J.K."/>
            <person name="James T.Y."/>
            <person name="O'Malley M.A."/>
            <person name="Stajich J.E."/>
            <person name="Spatafora J.W."/>
            <person name="Visel A."/>
            <person name="Grigoriev I.V."/>
        </authorList>
    </citation>
    <scope>NUCLEOTIDE SEQUENCE [LARGE SCALE GENOMIC DNA]</scope>
    <source>
        <strain evidence="1 2">ATCC 12442</strain>
    </source>
</reference>
<dbReference type="RefSeq" id="XP_040747872.1">
    <property type="nucleotide sequence ID" value="XM_040884149.1"/>
</dbReference>
<comment type="caution">
    <text evidence="1">The sequence shown here is derived from an EMBL/GenBank/DDBJ whole genome shotgun (WGS) entry which is preliminary data.</text>
</comment>
<organism evidence="1 2">
    <name type="scientific">Linderina pennispora</name>
    <dbReference type="NCBI Taxonomy" id="61395"/>
    <lineage>
        <taxon>Eukaryota</taxon>
        <taxon>Fungi</taxon>
        <taxon>Fungi incertae sedis</taxon>
        <taxon>Zoopagomycota</taxon>
        <taxon>Kickxellomycotina</taxon>
        <taxon>Kickxellomycetes</taxon>
        <taxon>Kickxellales</taxon>
        <taxon>Kickxellaceae</taxon>
        <taxon>Linderina</taxon>
    </lineage>
</organism>
<protein>
    <submittedName>
        <fullName evidence="1">Uncharacterized protein</fullName>
    </submittedName>
</protein>
<dbReference type="AlphaFoldDB" id="A0A1Y1WM63"/>
<dbReference type="GeneID" id="63800797"/>
<dbReference type="Proteomes" id="UP000193922">
    <property type="component" value="Unassembled WGS sequence"/>
</dbReference>
<name>A0A1Y1WM63_9FUNG</name>
<sequence>MQINAGSIALGQLFYECQNTKDTYFCILLYGTRGHDDMLVSTPSSLPKTTSIRCNCRTVGTSLLDNSSLYRELM</sequence>
<proteinExistence type="predicted"/>
<evidence type="ECO:0000313" key="2">
    <source>
        <dbReference type="Proteomes" id="UP000193922"/>
    </source>
</evidence>
<evidence type="ECO:0000313" key="1">
    <source>
        <dbReference type="EMBL" id="ORX74661.1"/>
    </source>
</evidence>
<dbReference type="EMBL" id="MCFD01000001">
    <property type="protein sequence ID" value="ORX74661.1"/>
    <property type="molecule type" value="Genomic_DNA"/>
</dbReference>
<keyword evidence="2" id="KW-1185">Reference proteome</keyword>
<accession>A0A1Y1WM63</accession>
<gene>
    <name evidence="1" type="ORF">DL89DRAFT_20890</name>
</gene>